<accession>A0A8S1HKH3</accession>
<reference evidence="1" key="1">
    <citation type="submission" date="2020-10" db="EMBL/GenBank/DDBJ databases">
        <authorList>
            <person name="Kikuchi T."/>
        </authorList>
    </citation>
    <scope>NUCLEOTIDE SEQUENCE</scope>
    <source>
        <strain evidence="1">NKZ352</strain>
    </source>
</reference>
<dbReference type="Proteomes" id="UP000835052">
    <property type="component" value="Unassembled WGS sequence"/>
</dbReference>
<dbReference type="EMBL" id="CAJGYM010000073">
    <property type="protein sequence ID" value="CAD6196494.1"/>
    <property type="molecule type" value="Genomic_DNA"/>
</dbReference>
<protein>
    <submittedName>
        <fullName evidence="1">Uncharacterized protein</fullName>
    </submittedName>
</protein>
<sequence length="234" mass="25307">MIGKGSPSGKLTATKASARHNSDHMLSVACSFVCFRFRPRRVDGKGRRGISFAVTLKVLNIADSQLAWDSKEACAVCALHEPGAISCIFVSGSIFRWLKPVVNQLYLEPKVLKQYSFLILIHFFLTPLGVWAVPCSSATLGRPLSVTGCCGYKQDPWRNLPPQPHFSFIHIAKLDSSVTAESVGAGTPYSRPELPTQNIAVLILAAARLMSVLPFSGRLSADAYGKDLSGKDVG</sequence>
<evidence type="ECO:0000313" key="2">
    <source>
        <dbReference type="Proteomes" id="UP000835052"/>
    </source>
</evidence>
<evidence type="ECO:0000313" key="1">
    <source>
        <dbReference type="EMBL" id="CAD6196494.1"/>
    </source>
</evidence>
<organism evidence="1 2">
    <name type="scientific">Caenorhabditis auriculariae</name>
    <dbReference type="NCBI Taxonomy" id="2777116"/>
    <lineage>
        <taxon>Eukaryota</taxon>
        <taxon>Metazoa</taxon>
        <taxon>Ecdysozoa</taxon>
        <taxon>Nematoda</taxon>
        <taxon>Chromadorea</taxon>
        <taxon>Rhabditida</taxon>
        <taxon>Rhabditina</taxon>
        <taxon>Rhabditomorpha</taxon>
        <taxon>Rhabditoidea</taxon>
        <taxon>Rhabditidae</taxon>
        <taxon>Peloderinae</taxon>
        <taxon>Caenorhabditis</taxon>
    </lineage>
</organism>
<keyword evidence="2" id="KW-1185">Reference proteome</keyword>
<proteinExistence type="predicted"/>
<gene>
    <name evidence="1" type="ORF">CAUJ_LOCUS12408</name>
</gene>
<comment type="caution">
    <text evidence="1">The sequence shown here is derived from an EMBL/GenBank/DDBJ whole genome shotgun (WGS) entry which is preliminary data.</text>
</comment>
<dbReference type="AlphaFoldDB" id="A0A8S1HKH3"/>
<name>A0A8S1HKH3_9PELO</name>